<organism evidence="1 2">
    <name type="scientific">Akanthomyces muscarius</name>
    <name type="common">Entomopathogenic fungus</name>
    <name type="synonym">Lecanicillium muscarium</name>
    <dbReference type="NCBI Taxonomy" id="2231603"/>
    <lineage>
        <taxon>Eukaryota</taxon>
        <taxon>Fungi</taxon>
        <taxon>Dikarya</taxon>
        <taxon>Ascomycota</taxon>
        <taxon>Pezizomycotina</taxon>
        <taxon>Sordariomycetes</taxon>
        <taxon>Hypocreomycetidae</taxon>
        <taxon>Hypocreales</taxon>
        <taxon>Cordycipitaceae</taxon>
        <taxon>Akanthomyces</taxon>
    </lineage>
</organism>
<evidence type="ECO:0000313" key="1">
    <source>
        <dbReference type="EMBL" id="KAJ4144213.1"/>
    </source>
</evidence>
<accession>A0A9W8Q1E6</accession>
<sequence length="222" mass="25517">MYAPFEEQRSDGQRVLFSEDFKRLCWPLSGTFPTALSVMKTMRGALQEMEPLQRGNGTWHEIAFLPLTQPKVSSINAYVPMLDEYEGNWVAWHRDHEEAEYVANWNLDDHTRPYGKQEEDCTSETDSFIGYIASCCGQNRPEYKARLTVQVKPAAGKEFVTIHDYLSVVHPWMMSLREDIIQAMTVRGDGTDIALESARAMDWKISMRLEGGCSWRQARRGI</sequence>
<protein>
    <submittedName>
        <fullName evidence="1">Uncharacterized protein</fullName>
    </submittedName>
</protein>
<keyword evidence="2" id="KW-1185">Reference proteome</keyword>
<dbReference type="EMBL" id="JAJHUN010000011">
    <property type="protein sequence ID" value="KAJ4144213.1"/>
    <property type="molecule type" value="Genomic_DNA"/>
</dbReference>
<dbReference type="Proteomes" id="UP001144673">
    <property type="component" value="Chromosome 2"/>
</dbReference>
<dbReference type="RefSeq" id="XP_056047883.1">
    <property type="nucleotide sequence ID" value="XM_056202113.1"/>
</dbReference>
<comment type="caution">
    <text evidence="1">The sequence shown here is derived from an EMBL/GenBank/DDBJ whole genome shotgun (WGS) entry which is preliminary data.</text>
</comment>
<dbReference type="GeneID" id="80890262"/>
<dbReference type="AlphaFoldDB" id="A0A9W8Q1E6"/>
<dbReference type="KEGG" id="amus:LMH87_003103"/>
<name>A0A9W8Q1E6_AKAMU</name>
<reference evidence="1" key="1">
    <citation type="journal article" date="2023" name="Access Microbiol">
        <title>De-novo genome assembly for Akanthomyces muscarius, a biocontrol agent of insect agricultural pests.</title>
        <authorList>
            <person name="Erdos Z."/>
            <person name="Studholme D.J."/>
            <person name="Raymond B."/>
            <person name="Sharma M."/>
        </authorList>
    </citation>
    <scope>NUCLEOTIDE SEQUENCE</scope>
    <source>
        <strain evidence="1">Ve6</strain>
    </source>
</reference>
<evidence type="ECO:0000313" key="2">
    <source>
        <dbReference type="Proteomes" id="UP001144673"/>
    </source>
</evidence>
<proteinExistence type="predicted"/>
<gene>
    <name evidence="1" type="ORF">LMH87_003103</name>
</gene>